<evidence type="ECO:0000256" key="3">
    <source>
        <dbReference type="ARBA" id="ARBA00022777"/>
    </source>
</evidence>
<dbReference type="PANTHER" id="PTHR44329">
    <property type="entry name" value="SERINE/THREONINE-PROTEIN KINASE TNNI3K-RELATED"/>
    <property type="match status" value="1"/>
</dbReference>
<dbReference type="PROSITE" id="PS50011">
    <property type="entry name" value="PROTEIN_KINASE_DOM"/>
    <property type="match status" value="1"/>
</dbReference>
<dbReference type="OrthoDB" id="4062651at2759"/>
<dbReference type="Proteomes" id="UP000027265">
    <property type="component" value="Unassembled WGS sequence"/>
</dbReference>
<feature type="domain" description="Protein kinase" evidence="5">
    <location>
        <begin position="1"/>
        <end position="235"/>
    </location>
</feature>
<feature type="non-terminal residue" evidence="6">
    <location>
        <position position="1"/>
    </location>
</feature>
<dbReference type="InterPro" id="IPR001245">
    <property type="entry name" value="Ser-Thr/Tyr_kinase_cat_dom"/>
</dbReference>
<proteinExistence type="predicted"/>
<dbReference type="InterPro" id="IPR000719">
    <property type="entry name" value="Prot_kinase_dom"/>
</dbReference>
<name>A0A067PN80_9AGAM</name>
<dbReference type="GO" id="GO:0004674">
    <property type="term" value="F:protein serine/threonine kinase activity"/>
    <property type="evidence" value="ECO:0007669"/>
    <property type="project" value="TreeGrafter"/>
</dbReference>
<dbReference type="SUPFAM" id="SSF56112">
    <property type="entry name" value="Protein kinase-like (PK-like)"/>
    <property type="match status" value="1"/>
</dbReference>
<dbReference type="AlphaFoldDB" id="A0A067PN80"/>
<dbReference type="GO" id="GO:0005524">
    <property type="term" value="F:ATP binding"/>
    <property type="evidence" value="ECO:0007669"/>
    <property type="project" value="UniProtKB-KW"/>
</dbReference>
<protein>
    <recommendedName>
        <fullName evidence="5">Protein kinase domain-containing protein</fullName>
    </recommendedName>
</protein>
<reference evidence="7" key="1">
    <citation type="journal article" date="2014" name="Proc. Natl. Acad. Sci. U.S.A.">
        <title>Extensive sampling of basidiomycete genomes demonstrates inadequacy of the white-rot/brown-rot paradigm for wood decay fungi.</title>
        <authorList>
            <person name="Riley R."/>
            <person name="Salamov A.A."/>
            <person name="Brown D.W."/>
            <person name="Nagy L.G."/>
            <person name="Floudas D."/>
            <person name="Held B.W."/>
            <person name="Levasseur A."/>
            <person name="Lombard V."/>
            <person name="Morin E."/>
            <person name="Otillar R."/>
            <person name="Lindquist E.A."/>
            <person name="Sun H."/>
            <person name="LaButti K.M."/>
            <person name="Schmutz J."/>
            <person name="Jabbour D."/>
            <person name="Luo H."/>
            <person name="Baker S.E."/>
            <person name="Pisabarro A.G."/>
            <person name="Walton J.D."/>
            <person name="Blanchette R.A."/>
            <person name="Henrissat B."/>
            <person name="Martin F."/>
            <person name="Cullen D."/>
            <person name="Hibbett D.S."/>
            <person name="Grigoriev I.V."/>
        </authorList>
    </citation>
    <scope>NUCLEOTIDE SEQUENCE [LARGE SCALE GENOMIC DNA]</scope>
    <source>
        <strain evidence="7">MUCL 33604</strain>
    </source>
</reference>
<dbReference type="Pfam" id="PF07714">
    <property type="entry name" value="PK_Tyr_Ser-Thr"/>
    <property type="match status" value="1"/>
</dbReference>
<keyword evidence="3" id="KW-0418">Kinase</keyword>
<keyword evidence="7" id="KW-1185">Reference proteome</keyword>
<dbReference type="InterPro" id="IPR051681">
    <property type="entry name" value="Ser/Thr_Kinases-Pseudokinases"/>
</dbReference>
<keyword evidence="4" id="KW-0067">ATP-binding</keyword>
<gene>
    <name evidence="6" type="ORF">JAAARDRAFT_703975</name>
</gene>
<evidence type="ECO:0000259" key="5">
    <source>
        <dbReference type="PROSITE" id="PS50011"/>
    </source>
</evidence>
<dbReference type="HOGENOM" id="CLU_000288_7_18_1"/>
<accession>A0A067PN80</accession>
<dbReference type="EMBL" id="KL197745">
    <property type="protein sequence ID" value="KDQ51781.1"/>
    <property type="molecule type" value="Genomic_DNA"/>
</dbReference>
<sequence length="241" mass="27704">FFQAFYKEAIIWRQLHHPNVLPFLGVDLETFPEWPCLVMPWMQNGNLFDYVLNTIDPTCHELMELACGVLKGLSYLHSNHVVHGDLRAANVLINDMGQPVLADFGLAFFLEEAQDASQSTYQGTLRWLAPEVLNPNSPHRKLRRQPSRDVYAFGSLCLEIFTGLPPYSDIKSDAAVLCFILEYKRPPRPRLYQPWGGVPNLYLWSESGFVERCWRENPANRPTCEGLLESMEEYAKAGWRL</sequence>
<dbReference type="PIRSF" id="PIRSF000654">
    <property type="entry name" value="Integrin-linked_kinase"/>
    <property type="match status" value="1"/>
</dbReference>
<evidence type="ECO:0000256" key="4">
    <source>
        <dbReference type="ARBA" id="ARBA00022840"/>
    </source>
</evidence>
<evidence type="ECO:0000313" key="6">
    <source>
        <dbReference type="EMBL" id="KDQ51781.1"/>
    </source>
</evidence>
<dbReference type="InterPro" id="IPR011009">
    <property type="entry name" value="Kinase-like_dom_sf"/>
</dbReference>
<keyword evidence="2" id="KW-0547">Nucleotide-binding</keyword>
<keyword evidence="1" id="KW-0808">Transferase</keyword>
<evidence type="ECO:0000256" key="2">
    <source>
        <dbReference type="ARBA" id="ARBA00022741"/>
    </source>
</evidence>
<dbReference type="Gene3D" id="1.10.510.10">
    <property type="entry name" value="Transferase(Phosphotransferase) domain 1"/>
    <property type="match status" value="1"/>
</dbReference>
<dbReference type="PROSITE" id="PS00109">
    <property type="entry name" value="PROTEIN_KINASE_TYR"/>
    <property type="match status" value="1"/>
</dbReference>
<dbReference type="InterPro" id="IPR008266">
    <property type="entry name" value="Tyr_kinase_AS"/>
</dbReference>
<dbReference type="PANTHER" id="PTHR44329:SF288">
    <property type="entry name" value="MITOGEN-ACTIVATED PROTEIN KINASE KINASE KINASE 20"/>
    <property type="match status" value="1"/>
</dbReference>
<dbReference type="STRING" id="933084.A0A067PN80"/>
<evidence type="ECO:0000256" key="1">
    <source>
        <dbReference type="ARBA" id="ARBA00022679"/>
    </source>
</evidence>
<dbReference type="InParanoid" id="A0A067PN80"/>
<organism evidence="6 7">
    <name type="scientific">Jaapia argillacea MUCL 33604</name>
    <dbReference type="NCBI Taxonomy" id="933084"/>
    <lineage>
        <taxon>Eukaryota</taxon>
        <taxon>Fungi</taxon>
        <taxon>Dikarya</taxon>
        <taxon>Basidiomycota</taxon>
        <taxon>Agaricomycotina</taxon>
        <taxon>Agaricomycetes</taxon>
        <taxon>Agaricomycetidae</taxon>
        <taxon>Jaapiales</taxon>
        <taxon>Jaapiaceae</taxon>
        <taxon>Jaapia</taxon>
    </lineage>
</organism>
<evidence type="ECO:0000313" key="7">
    <source>
        <dbReference type="Proteomes" id="UP000027265"/>
    </source>
</evidence>